<keyword evidence="1" id="KW-0812">Transmembrane</keyword>
<keyword evidence="4" id="KW-1185">Reference proteome</keyword>
<gene>
    <name evidence="3" type="ORF">EV700_2671</name>
</gene>
<dbReference type="InterPro" id="IPR001054">
    <property type="entry name" value="A/G_cyclase"/>
</dbReference>
<feature type="transmembrane region" description="Helical" evidence="1">
    <location>
        <begin position="373"/>
        <end position="390"/>
    </location>
</feature>
<dbReference type="RefSeq" id="WP_130414627.1">
    <property type="nucleotide sequence ID" value="NZ_SHKX01000014.1"/>
</dbReference>
<dbReference type="GO" id="GO:0004016">
    <property type="term" value="F:adenylate cyclase activity"/>
    <property type="evidence" value="ECO:0007669"/>
    <property type="project" value="UniProtKB-ARBA"/>
</dbReference>
<protein>
    <submittedName>
        <fullName evidence="3">Adenylate cyclase</fullName>
    </submittedName>
</protein>
<accession>A0A4Q7YMB6</accession>
<feature type="domain" description="Guanylate cyclase" evidence="2">
    <location>
        <begin position="488"/>
        <end position="620"/>
    </location>
</feature>
<dbReference type="AlphaFoldDB" id="A0A4Q7YMB6"/>
<dbReference type="InterPro" id="IPR007890">
    <property type="entry name" value="CHASE2"/>
</dbReference>
<sequence length="743" mass="83101">MMNWIKQQLRIFPVWMGLVILGLFVVSELVVLNRPGSLAERAFQRMDTMVYDWRFHLLTPQRPKGPPIVIVDIDEASLKSEGRWPWPRARIGDLVSALHAQGVALIGFDVVFSEPEINPATRLLESGRLTPGAASELKSLEDTLDGDKAFAAVMKDRTVVGYFLHNEGIHSGVLPAPFFPVDGKEGDRLTVVRMKDYTGMLPLFASSASGAGFISTLPDADGIMRRSPLVLRYENGLYSSLALEMARQYTKSPFIRMQTISTGGQLRIESLSVGKSVVYTDESGLALIPYKGKGFSYPYVSAAKVLHASAPMPELKGAIVLVGTSALGLTDLRTTPLETGYPGVEVHANLLDAILQSTAGANYSFYRPDWEPGMTFTLLLTVGLVFVLILPRLEPGYMLVVSAGWLAVLTLVNLAFWKSAHYDLPLSILVMSTLVIAIFNISYGFMRANTQKREMKTLFGQYVPPAHVEQILMDSQMVNMEGESRHMTVLFSDIRSFTTISEGLKANRLKQMLNDFFTPITRVIFDNNGTIDKYVGDMVMAFWNAPLFDENHAEHAVDAAMAMQRMADELIPQFAARNLPEIHIGIGVNTGFMNVGDMGSEYRRTYTVIGDSVNLGSRLEGLTKFYGVKVLVGEGTYDLTPMYLYRLVDKIVVKGKREPVCVYEPVCRLEDASESRINRVKAYNTALDHYYSREWDEAEQVLRELHKGDPDRVLYKMYLERIPQLRNAVLPEDWMGVFEHHSK</sequence>
<dbReference type="GO" id="GO:0006171">
    <property type="term" value="P:cAMP biosynthetic process"/>
    <property type="evidence" value="ECO:0007669"/>
    <property type="project" value="TreeGrafter"/>
</dbReference>
<dbReference type="PANTHER" id="PTHR43081:SF1">
    <property type="entry name" value="ADENYLATE CYCLASE, TERMINAL-DIFFERENTIATION SPECIFIC"/>
    <property type="match status" value="1"/>
</dbReference>
<dbReference type="GO" id="GO:0035556">
    <property type="term" value="P:intracellular signal transduction"/>
    <property type="evidence" value="ECO:0007669"/>
    <property type="project" value="InterPro"/>
</dbReference>
<evidence type="ECO:0000313" key="3">
    <source>
        <dbReference type="EMBL" id="RZU38094.1"/>
    </source>
</evidence>
<organism evidence="3 4">
    <name type="scientific">Fluviicoccus keumensis</name>
    <dbReference type="NCBI Taxonomy" id="1435465"/>
    <lineage>
        <taxon>Bacteria</taxon>
        <taxon>Pseudomonadati</taxon>
        <taxon>Pseudomonadota</taxon>
        <taxon>Gammaproteobacteria</taxon>
        <taxon>Moraxellales</taxon>
        <taxon>Moraxellaceae</taxon>
        <taxon>Fluviicoccus</taxon>
    </lineage>
</organism>
<comment type="caution">
    <text evidence="3">The sequence shown here is derived from an EMBL/GenBank/DDBJ whole genome shotgun (WGS) entry which is preliminary data.</text>
</comment>
<dbReference type="Proteomes" id="UP000292423">
    <property type="component" value="Unassembled WGS sequence"/>
</dbReference>
<dbReference type="Pfam" id="PF00211">
    <property type="entry name" value="Guanylate_cyc"/>
    <property type="match status" value="1"/>
</dbReference>
<dbReference type="OrthoDB" id="9806704at2"/>
<dbReference type="PANTHER" id="PTHR43081">
    <property type="entry name" value="ADENYLATE CYCLASE, TERMINAL-DIFFERENTIATION SPECIFIC-RELATED"/>
    <property type="match status" value="1"/>
</dbReference>
<dbReference type="InterPro" id="IPR029787">
    <property type="entry name" value="Nucleotide_cyclase"/>
</dbReference>
<name>A0A4Q7YMB6_9GAMM</name>
<evidence type="ECO:0000256" key="1">
    <source>
        <dbReference type="SAM" id="Phobius"/>
    </source>
</evidence>
<reference evidence="3 4" key="1">
    <citation type="submission" date="2019-02" db="EMBL/GenBank/DDBJ databases">
        <title>Genomic Encyclopedia of Type Strains, Phase IV (KMG-IV): sequencing the most valuable type-strain genomes for metagenomic binning, comparative biology and taxonomic classification.</title>
        <authorList>
            <person name="Goeker M."/>
        </authorList>
    </citation>
    <scope>NUCLEOTIDE SEQUENCE [LARGE SCALE GENOMIC DNA]</scope>
    <source>
        <strain evidence="3 4">DSM 105135</strain>
    </source>
</reference>
<feature type="transmembrane region" description="Helical" evidence="1">
    <location>
        <begin position="428"/>
        <end position="446"/>
    </location>
</feature>
<keyword evidence="1" id="KW-0472">Membrane</keyword>
<feature type="transmembrane region" description="Helical" evidence="1">
    <location>
        <begin position="12"/>
        <end position="32"/>
    </location>
</feature>
<dbReference type="SMART" id="SM00044">
    <property type="entry name" value="CYCc"/>
    <property type="match status" value="1"/>
</dbReference>
<dbReference type="Gene3D" id="3.30.70.1230">
    <property type="entry name" value="Nucleotide cyclase"/>
    <property type="match status" value="1"/>
</dbReference>
<keyword evidence="1" id="KW-1133">Transmembrane helix</keyword>
<dbReference type="SMART" id="SM01080">
    <property type="entry name" value="CHASE2"/>
    <property type="match status" value="1"/>
</dbReference>
<feature type="transmembrane region" description="Helical" evidence="1">
    <location>
        <begin position="397"/>
        <end position="416"/>
    </location>
</feature>
<evidence type="ECO:0000259" key="2">
    <source>
        <dbReference type="PROSITE" id="PS50125"/>
    </source>
</evidence>
<dbReference type="Pfam" id="PF05226">
    <property type="entry name" value="CHASE2"/>
    <property type="match status" value="1"/>
</dbReference>
<dbReference type="InterPro" id="IPR050697">
    <property type="entry name" value="Adenylyl/Guanylyl_Cyclase_3/4"/>
</dbReference>
<proteinExistence type="predicted"/>
<dbReference type="SUPFAM" id="SSF55073">
    <property type="entry name" value="Nucleotide cyclase"/>
    <property type="match status" value="1"/>
</dbReference>
<evidence type="ECO:0000313" key="4">
    <source>
        <dbReference type="Proteomes" id="UP000292423"/>
    </source>
</evidence>
<dbReference type="EMBL" id="SHKX01000014">
    <property type="protein sequence ID" value="RZU38094.1"/>
    <property type="molecule type" value="Genomic_DNA"/>
</dbReference>
<dbReference type="PROSITE" id="PS50125">
    <property type="entry name" value="GUANYLATE_CYCLASE_2"/>
    <property type="match status" value="1"/>
</dbReference>
<dbReference type="CDD" id="cd07302">
    <property type="entry name" value="CHD"/>
    <property type="match status" value="1"/>
</dbReference>